<dbReference type="AlphaFoldDB" id="A0A9P9L4L3"/>
<dbReference type="EMBL" id="JAGTJS010000002">
    <property type="protein sequence ID" value="KAH7273873.1"/>
    <property type="molecule type" value="Genomic_DNA"/>
</dbReference>
<evidence type="ECO:0000256" key="1">
    <source>
        <dbReference type="SAM" id="MobiDB-lite"/>
    </source>
</evidence>
<feature type="region of interest" description="Disordered" evidence="1">
    <location>
        <begin position="178"/>
        <end position="199"/>
    </location>
</feature>
<name>A0A9P9L4L3_FUSSL</name>
<evidence type="ECO:0000313" key="2">
    <source>
        <dbReference type="EMBL" id="KAH7273873.1"/>
    </source>
</evidence>
<dbReference type="Proteomes" id="UP000736672">
    <property type="component" value="Unassembled WGS sequence"/>
</dbReference>
<gene>
    <name evidence="2" type="ORF">B0J15DRAFT_112897</name>
</gene>
<evidence type="ECO:0000313" key="3">
    <source>
        <dbReference type="Proteomes" id="UP000736672"/>
    </source>
</evidence>
<comment type="caution">
    <text evidence="2">The sequence shown here is derived from an EMBL/GenBank/DDBJ whole genome shotgun (WGS) entry which is preliminary data.</text>
</comment>
<sequence length="199" mass="21761">MCRGRGFSGNSAFVSRDIWGRVRKKKVSGIAEAWETGRPAAETLGKREMHGYPRRRLAEEKRRGEGFPGFLVCVCVCVCVCRLACCCEISSTKLRTQSDSVCELRWLCSFRQQFIAGTFSLSCVVPGQKCTADRGNSCSNDIPSSILPSRSSPGRGRCCWLQPVRFRGGLLLQSFGRSRGSVSGGISPPDNRGNLVLDG</sequence>
<feature type="compositionally biased region" description="Low complexity" evidence="1">
    <location>
        <begin position="178"/>
        <end position="187"/>
    </location>
</feature>
<proteinExistence type="predicted"/>
<organism evidence="2 3">
    <name type="scientific">Fusarium solani</name>
    <name type="common">Filamentous fungus</name>
    <dbReference type="NCBI Taxonomy" id="169388"/>
    <lineage>
        <taxon>Eukaryota</taxon>
        <taxon>Fungi</taxon>
        <taxon>Dikarya</taxon>
        <taxon>Ascomycota</taxon>
        <taxon>Pezizomycotina</taxon>
        <taxon>Sordariomycetes</taxon>
        <taxon>Hypocreomycetidae</taxon>
        <taxon>Hypocreales</taxon>
        <taxon>Nectriaceae</taxon>
        <taxon>Fusarium</taxon>
        <taxon>Fusarium solani species complex</taxon>
    </lineage>
</organism>
<reference evidence="2" key="1">
    <citation type="journal article" date="2021" name="Nat. Commun.">
        <title>Genetic determinants of endophytism in the Arabidopsis root mycobiome.</title>
        <authorList>
            <person name="Mesny F."/>
            <person name="Miyauchi S."/>
            <person name="Thiergart T."/>
            <person name="Pickel B."/>
            <person name="Atanasova L."/>
            <person name="Karlsson M."/>
            <person name="Huettel B."/>
            <person name="Barry K.W."/>
            <person name="Haridas S."/>
            <person name="Chen C."/>
            <person name="Bauer D."/>
            <person name="Andreopoulos W."/>
            <person name="Pangilinan J."/>
            <person name="LaButti K."/>
            <person name="Riley R."/>
            <person name="Lipzen A."/>
            <person name="Clum A."/>
            <person name="Drula E."/>
            <person name="Henrissat B."/>
            <person name="Kohler A."/>
            <person name="Grigoriev I.V."/>
            <person name="Martin F.M."/>
            <person name="Hacquard S."/>
        </authorList>
    </citation>
    <scope>NUCLEOTIDE SEQUENCE</scope>
    <source>
        <strain evidence="2">FSSC 5 MPI-SDFR-AT-0091</strain>
    </source>
</reference>
<accession>A0A9P9L4L3</accession>
<protein>
    <submittedName>
        <fullName evidence="2">Uncharacterized protein</fullName>
    </submittedName>
</protein>
<keyword evidence="3" id="KW-1185">Reference proteome</keyword>